<dbReference type="PROSITE" id="PS51915">
    <property type="entry name" value="ZAD"/>
    <property type="match status" value="1"/>
</dbReference>
<dbReference type="Gene3D" id="3.30.160.60">
    <property type="entry name" value="Classic Zinc Finger"/>
    <property type="match status" value="8"/>
</dbReference>
<evidence type="ECO:0000256" key="12">
    <source>
        <dbReference type="PROSITE-ProRule" id="PRU01263"/>
    </source>
</evidence>
<feature type="domain" description="C2H2-type" evidence="13">
    <location>
        <begin position="242"/>
        <end position="264"/>
    </location>
</feature>
<evidence type="ECO:0000256" key="11">
    <source>
        <dbReference type="PROSITE-ProRule" id="PRU00042"/>
    </source>
</evidence>
<evidence type="ECO:0000259" key="13">
    <source>
        <dbReference type="PROSITE" id="PS50157"/>
    </source>
</evidence>
<feature type="domain" description="C2H2-type" evidence="13">
    <location>
        <begin position="367"/>
        <end position="394"/>
    </location>
</feature>
<gene>
    <name evidence="15" type="ORF">B5V51_11407</name>
</gene>
<dbReference type="FunFam" id="3.30.160.60:FF:001480">
    <property type="entry name" value="Si:cabz01071911.3"/>
    <property type="match status" value="1"/>
</dbReference>
<dbReference type="GO" id="GO:0008270">
    <property type="term" value="F:zinc ion binding"/>
    <property type="evidence" value="ECO:0007669"/>
    <property type="project" value="UniProtKB-UniRule"/>
</dbReference>
<sequence>MCDEDEAFCRLCAEPTNKETLISPDDDVGINSKITSKLLWINIDISTTETLPKSICFSCFDLLERTWSFLHNVRLAQTKLNEIFLKKDDKENLSSEVKILQNNEGKPVNVDWEDFEDVKRDVKPEIGAEIQIVDPNSLIDLASVKVERLSVDNIFQNSDGFHSTDSDAPLYMSVKKKKLKKKKKLRYNSDLDTENNANDLEQGASLTWDDYMCRCADCDAQCKNIMSLRLHALQIHSRCCTFKCSDCGKVVNNYKTFINHVRTHKKLLRYCCEFCNKLFTMAAYLKKHRNTSHSNAYRLTCQNCGCAFDNEELLQDHIILYTKPFRKRAVKCEKEYELKCEHCNKEFKSRSNLQQHKLVHTERSRDFSCHICGKMFFTKGTLSTHMMTHEDTKPFKCEFCQMTFRARGNLQSHISLHSGAKPFVCEQCGKSFRVKRHLKSHSIVHTDLMPYVCEYCNKTFRFKTRLNLHLRQHTGAKPYKCVYCQRDFTNGSNFKKHMKRRHNIDTSRRRVNIIVENDRSIEASDVEANQT</sequence>
<dbReference type="SMART" id="SM00868">
    <property type="entry name" value="zf-AD"/>
    <property type="match status" value="1"/>
</dbReference>
<dbReference type="Gene3D" id="3.40.1800.20">
    <property type="match status" value="1"/>
</dbReference>
<feature type="domain" description="C2H2-type" evidence="13">
    <location>
        <begin position="395"/>
        <end position="422"/>
    </location>
</feature>
<dbReference type="InterPro" id="IPR036236">
    <property type="entry name" value="Znf_C2H2_sf"/>
</dbReference>
<dbReference type="InterPro" id="IPR013087">
    <property type="entry name" value="Znf_C2H2_type"/>
</dbReference>
<evidence type="ECO:0000256" key="6">
    <source>
        <dbReference type="ARBA" id="ARBA00022833"/>
    </source>
</evidence>
<dbReference type="STRING" id="7102.A0A2A4IW19"/>
<feature type="domain" description="C2H2-type" evidence="13">
    <location>
        <begin position="479"/>
        <end position="507"/>
    </location>
</feature>
<feature type="domain" description="C2H2-type" evidence="13">
    <location>
        <begin position="270"/>
        <end position="298"/>
    </location>
</feature>
<feature type="domain" description="C2H2-type" evidence="13">
    <location>
        <begin position="423"/>
        <end position="450"/>
    </location>
</feature>
<dbReference type="PROSITE" id="PS50157">
    <property type="entry name" value="ZINC_FINGER_C2H2_2"/>
    <property type="match status" value="8"/>
</dbReference>
<comment type="caution">
    <text evidence="15">The sequence shown here is derived from an EMBL/GenBank/DDBJ whole genome shotgun (WGS) entry which is preliminary data.</text>
</comment>
<evidence type="ECO:0000256" key="8">
    <source>
        <dbReference type="ARBA" id="ARBA00023125"/>
    </source>
</evidence>
<protein>
    <recommendedName>
        <fullName evidence="16">Protein krueppel</fullName>
    </recommendedName>
</protein>
<feature type="binding site" evidence="12">
    <location>
        <position position="59"/>
    </location>
    <ligand>
        <name>Zn(2+)</name>
        <dbReference type="ChEBI" id="CHEBI:29105"/>
    </ligand>
</feature>
<feature type="domain" description="C2H2-type" evidence="13">
    <location>
        <begin position="338"/>
        <end position="365"/>
    </location>
</feature>
<evidence type="ECO:0000256" key="10">
    <source>
        <dbReference type="ARBA" id="ARBA00023242"/>
    </source>
</evidence>
<name>A0A2A4IW19_HELVI</name>
<dbReference type="GO" id="GO:0005634">
    <property type="term" value="C:nucleus"/>
    <property type="evidence" value="ECO:0007669"/>
    <property type="project" value="UniProtKB-SubCell"/>
</dbReference>
<dbReference type="Pfam" id="PF07776">
    <property type="entry name" value="zf-AD"/>
    <property type="match status" value="1"/>
</dbReference>
<dbReference type="EMBL" id="NWSH01005726">
    <property type="protein sequence ID" value="PCG64005.1"/>
    <property type="molecule type" value="Genomic_DNA"/>
</dbReference>
<dbReference type="GO" id="GO:0000981">
    <property type="term" value="F:DNA-binding transcription factor activity, RNA polymerase II-specific"/>
    <property type="evidence" value="ECO:0007669"/>
    <property type="project" value="TreeGrafter"/>
</dbReference>
<evidence type="ECO:0000256" key="7">
    <source>
        <dbReference type="ARBA" id="ARBA00023015"/>
    </source>
</evidence>
<keyword evidence="7" id="KW-0805">Transcription regulation</keyword>
<dbReference type="AlphaFoldDB" id="A0A2A4IW19"/>
<comment type="similarity">
    <text evidence="2">Belongs to the krueppel C2H2-type zinc-finger protein family.</text>
</comment>
<accession>A0A2A4IW19</accession>
<keyword evidence="10" id="KW-0539">Nucleus</keyword>
<feature type="domain" description="ZAD" evidence="14">
    <location>
        <begin position="7"/>
        <end position="83"/>
    </location>
</feature>
<feature type="domain" description="C2H2-type" evidence="13">
    <location>
        <begin position="451"/>
        <end position="478"/>
    </location>
</feature>
<evidence type="ECO:0008006" key="16">
    <source>
        <dbReference type="Google" id="ProtNLM"/>
    </source>
</evidence>
<comment type="subcellular location">
    <subcellularLocation>
        <location evidence="1">Nucleus</location>
    </subcellularLocation>
</comment>
<dbReference type="FunFam" id="3.30.160.60:FF:000145">
    <property type="entry name" value="Zinc finger protein 574"/>
    <property type="match status" value="1"/>
</dbReference>
<dbReference type="SUPFAM" id="SSF57716">
    <property type="entry name" value="Glucocorticoid receptor-like (DNA-binding domain)"/>
    <property type="match status" value="1"/>
</dbReference>
<evidence type="ECO:0000256" key="4">
    <source>
        <dbReference type="ARBA" id="ARBA00022737"/>
    </source>
</evidence>
<keyword evidence="3 12" id="KW-0479">Metal-binding</keyword>
<evidence type="ECO:0000256" key="2">
    <source>
        <dbReference type="ARBA" id="ARBA00006991"/>
    </source>
</evidence>
<reference evidence="15" key="1">
    <citation type="submission" date="2017-09" db="EMBL/GenBank/DDBJ databases">
        <title>Contemporary evolution of a Lepidopteran species, Heliothis virescens, in response to modern agricultural practices.</title>
        <authorList>
            <person name="Fritz M.L."/>
            <person name="Deyonke A.M."/>
            <person name="Papanicolaou A."/>
            <person name="Micinski S."/>
            <person name="Westbrook J."/>
            <person name="Gould F."/>
        </authorList>
    </citation>
    <scope>NUCLEOTIDE SEQUENCE [LARGE SCALE GENOMIC DNA]</scope>
    <source>
        <strain evidence="15">HvINT-</strain>
        <tissue evidence="15">Whole body</tissue>
    </source>
</reference>
<proteinExistence type="inferred from homology"/>
<dbReference type="SMART" id="SM00355">
    <property type="entry name" value="ZnF_C2H2"/>
    <property type="match status" value="10"/>
</dbReference>
<keyword evidence="9" id="KW-0804">Transcription</keyword>
<evidence type="ECO:0000256" key="9">
    <source>
        <dbReference type="ARBA" id="ARBA00023163"/>
    </source>
</evidence>
<feature type="binding site" evidence="12">
    <location>
        <position position="56"/>
    </location>
    <ligand>
        <name>Zn(2+)</name>
        <dbReference type="ChEBI" id="CHEBI:29105"/>
    </ligand>
</feature>
<evidence type="ECO:0000256" key="5">
    <source>
        <dbReference type="ARBA" id="ARBA00022771"/>
    </source>
</evidence>
<keyword evidence="5 11" id="KW-0863">Zinc-finger</keyword>
<evidence type="ECO:0000259" key="14">
    <source>
        <dbReference type="PROSITE" id="PS51915"/>
    </source>
</evidence>
<keyword evidence="8" id="KW-0238">DNA-binding</keyword>
<dbReference type="PANTHER" id="PTHR19818">
    <property type="entry name" value="ZINC FINGER PROTEIN ZIC AND GLI"/>
    <property type="match status" value="1"/>
</dbReference>
<dbReference type="Pfam" id="PF00096">
    <property type="entry name" value="zf-C2H2"/>
    <property type="match status" value="7"/>
</dbReference>
<dbReference type="InterPro" id="IPR050329">
    <property type="entry name" value="GLI_C2H2-zinc-finger"/>
</dbReference>
<keyword evidence="4" id="KW-0677">Repeat</keyword>
<dbReference type="FunFam" id="3.30.160.60:FF:000065">
    <property type="entry name" value="B-cell CLL/lymphoma 6, member B"/>
    <property type="match status" value="1"/>
</dbReference>
<dbReference type="SUPFAM" id="SSF57667">
    <property type="entry name" value="beta-beta-alpha zinc fingers"/>
    <property type="match status" value="6"/>
</dbReference>
<organism evidence="15">
    <name type="scientific">Heliothis virescens</name>
    <name type="common">Tobacco budworm moth</name>
    <dbReference type="NCBI Taxonomy" id="7102"/>
    <lineage>
        <taxon>Eukaryota</taxon>
        <taxon>Metazoa</taxon>
        <taxon>Ecdysozoa</taxon>
        <taxon>Arthropoda</taxon>
        <taxon>Hexapoda</taxon>
        <taxon>Insecta</taxon>
        <taxon>Pterygota</taxon>
        <taxon>Neoptera</taxon>
        <taxon>Endopterygota</taxon>
        <taxon>Lepidoptera</taxon>
        <taxon>Glossata</taxon>
        <taxon>Ditrysia</taxon>
        <taxon>Noctuoidea</taxon>
        <taxon>Noctuidae</taxon>
        <taxon>Heliothinae</taxon>
        <taxon>Heliothis</taxon>
    </lineage>
</organism>
<feature type="binding site" evidence="12">
    <location>
        <position position="9"/>
    </location>
    <ligand>
        <name>Zn(2+)</name>
        <dbReference type="ChEBI" id="CHEBI:29105"/>
    </ligand>
</feature>
<evidence type="ECO:0000313" key="15">
    <source>
        <dbReference type="EMBL" id="PCG64005.1"/>
    </source>
</evidence>
<evidence type="ECO:0000256" key="3">
    <source>
        <dbReference type="ARBA" id="ARBA00022723"/>
    </source>
</evidence>
<dbReference type="FunFam" id="3.30.160.60:FF:000100">
    <property type="entry name" value="Zinc finger 45-like"/>
    <property type="match status" value="1"/>
</dbReference>
<dbReference type="GO" id="GO:0000978">
    <property type="term" value="F:RNA polymerase II cis-regulatory region sequence-specific DNA binding"/>
    <property type="evidence" value="ECO:0007669"/>
    <property type="project" value="TreeGrafter"/>
</dbReference>
<evidence type="ECO:0000256" key="1">
    <source>
        <dbReference type="ARBA" id="ARBA00004123"/>
    </source>
</evidence>
<dbReference type="InterPro" id="IPR012934">
    <property type="entry name" value="Znf_AD"/>
</dbReference>
<keyword evidence="6 12" id="KW-0862">Zinc</keyword>
<dbReference type="PROSITE" id="PS00028">
    <property type="entry name" value="ZINC_FINGER_C2H2_1"/>
    <property type="match status" value="8"/>
</dbReference>
<dbReference type="PANTHER" id="PTHR19818:SF139">
    <property type="entry name" value="PAIR-RULE PROTEIN ODD-PAIRED"/>
    <property type="match status" value="1"/>
</dbReference>
<feature type="binding site" evidence="12">
    <location>
        <position position="12"/>
    </location>
    <ligand>
        <name>Zn(2+)</name>
        <dbReference type="ChEBI" id="CHEBI:29105"/>
    </ligand>
</feature>
<dbReference type="GO" id="GO:0045944">
    <property type="term" value="P:positive regulation of transcription by RNA polymerase II"/>
    <property type="evidence" value="ECO:0007669"/>
    <property type="project" value="UniProtKB-ARBA"/>
</dbReference>